<keyword evidence="1" id="KW-0472">Membrane</keyword>
<evidence type="ECO:0000256" key="1">
    <source>
        <dbReference type="SAM" id="Phobius"/>
    </source>
</evidence>
<feature type="transmembrane region" description="Helical" evidence="1">
    <location>
        <begin position="12"/>
        <end position="35"/>
    </location>
</feature>
<dbReference type="Proteomes" id="UP001215598">
    <property type="component" value="Unassembled WGS sequence"/>
</dbReference>
<keyword evidence="1" id="KW-1133">Transmembrane helix</keyword>
<dbReference type="EMBL" id="JARKIB010000343">
    <property type="protein sequence ID" value="KAJ7713445.1"/>
    <property type="molecule type" value="Genomic_DNA"/>
</dbReference>
<organism evidence="3 4">
    <name type="scientific">Mycena metata</name>
    <dbReference type="NCBI Taxonomy" id="1033252"/>
    <lineage>
        <taxon>Eukaryota</taxon>
        <taxon>Fungi</taxon>
        <taxon>Dikarya</taxon>
        <taxon>Basidiomycota</taxon>
        <taxon>Agaricomycotina</taxon>
        <taxon>Agaricomycetes</taxon>
        <taxon>Agaricomycetidae</taxon>
        <taxon>Agaricales</taxon>
        <taxon>Marasmiineae</taxon>
        <taxon>Mycenaceae</taxon>
        <taxon>Mycena</taxon>
    </lineage>
</organism>
<reference evidence="3" key="1">
    <citation type="submission" date="2023-03" db="EMBL/GenBank/DDBJ databases">
        <title>Massive genome expansion in bonnet fungi (Mycena s.s.) driven by repeated elements and novel gene families across ecological guilds.</title>
        <authorList>
            <consortium name="Lawrence Berkeley National Laboratory"/>
            <person name="Harder C.B."/>
            <person name="Miyauchi S."/>
            <person name="Viragh M."/>
            <person name="Kuo A."/>
            <person name="Thoen E."/>
            <person name="Andreopoulos B."/>
            <person name="Lu D."/>
            <person name="Skrede I."/>
            <person name="Drula E."/>
            <person name="Henrissat B."/>
            <person name="Morin E."/>
            <person name="Kohler A."/>
            <person name="Barry K."/>
            <person name="LaButti K."/>
            <person name="Morin E."/>
            <person name="Salamov A."/>
            <person name="Lipzen A."/>
            <person name="Mereny Z."/>
            <person name="Hegedus B."/>
            <person name="Baldrian P."/>
            <person name="Stursova M."/>
            <person name="Weitz H."/>
            <person name="Taylor A."/>
            <person name="Grigoriev I.V."/>
            <person name="Nagy L.G."/>
            <person name="Martin F."/>
            <person name="Kauserud H."/>
        </authorList>
    </citation>
    <scope>NUCLEOTIDE SEQUENCE</scope>
    <source>
        <strain evidence="3">CBHHK182m</strain>
    </source>
</reference>
<protein>
    <submittedName>
        <fullName evidence="3">Uncharacterized protein</fullName>
    </submittedName>
</protein>
<name>A0AAD7HRE8_9AGAR</name>
<keyword evidence="1" id="KW-0812">Transmembrane</keyword>
<gene>
    <name evidence="3" type="ORF">B0H16DRAFT_1736043</name>
    <name evidence="2" type="ORF">B0H16DRAFT_1743349</name>
</gene>
<dbReference type="AlphaFoldDB" id="A0AAD7HRE8"/>
<evidence type="ECO:0000313" key="3">
    <source>
        <dbReference type="EMBL" id="KAJ7725733.1"/>
    </source>
</evidence>
<proteinExistence type="predicted"/>
<keyword evidence="4" id="KW-1185">Reference proteome</keyword>
<evidence type="ECO:0000313" key="4">
    <source>
        <dbReference type="Proteomes" id="UP001215598"/>
    </source>
</evidence>
<dbReference type="EMBL" id="JARKIB010000192">
    <property type="protein sequence ID" value="KAJ7725733.1"/>
    <property type="molecule type" value="Genomic_DNA"/>
</dbReference>
<comment type="caution">
    <text evidence="3">The sequence shown here is derived from an EMBL/GenBank/DDBJ whole genome shotgun (WGS) entry which is preliminary data.</text>
</comment>
<sequence length="120" mass="13317">MVPGRYLDMRIRCGAGGSFLWSLATIDTVLVLLLLSDDPPAAHTCSALQVYLIRVTAHPAPAPPVDAFTRYGHDLDKYRVPPSRSSSRPWVVDDEFSSREPPFHSIRIIIMIYPGNNLGI</sequence>
<evidence type="ECO:0000313" key="2">
    <source>
        <dbReference type="EMBL" id="KAJ7713445.1"/>
    </source>
</evidence>
<accession>A0AAD7HRE8</accession>